<sequence>MITVTTFVLCFVLALTPAPYALGSHASRSCCTRYSGKPVPPQLIRGYREHTAMENCRIEAIIFYTVQRKMVCANPKDEWVKKVLKLLSSKLRRLSKGKP</sequence>
<proteinExistence type="predicted"/>
<dbReference type="InterPro" id="IPR039809">
    <property type="entry name" value="Chemokine_b/g/d"/>
</dbReference>
<dbReference type="AlphaFoldDB" id="A0A4Z2C0B8"/>
<evidence type="ECO:0000313" key="11">
    <source>
        <dbReference type="Proteomes" id="UP000516260"/>
    </source>
</evidence>
<feature type="chain" id="PRO_5021237807" description="Chemokine interleukin-8-like domain-containing protein" evidence="8">
    <location>
        <begin position="24"/>
        <end position="99"/>
    </location>
</feature>
<keyword evidence="5 8" id="KW-0732">Signal</keyword>
<dbReference type="GO" id="GO:0006955">
    <property type="term" value="P:immune response"/>
    <property type="evidence" value="ECO:0007669"/>
    <property type="project" value="InterPro"/>
</dbReference>
<organism evidence="10 11">
    <name type="scientific">Takifugu bimaculatus</name>
    <dbReference type="NCBI Taxonomy" id="433685"/>
    <lineage>
        <taxon>Eukaryota</taxon>
        <taxon>Metazoa</taxon>
        <taxon>Chordata</taxon>
        <taxon>Craniata</taxon>
        <taxon>Vertebrata</taxon>
        <taxon>Euteleostomi</taxon>
        <taxon>Actinopterygii</taxon>
        <taxon>Neopterygii</taxon>
        <taxon>Teleostei</taxon>
        <taxon>Neoteleostei</taxon>
        <taxon>Acanthomorphata</taxon>
        <taxon>Eupercaria</taxon>
        <taxon>Tetraodontiformes</taxon>
        <taxon>Tetradontoidea</taxon>
        <taxon>Tetraodontidae</taxon>
        <taxon>Takifugu</taxon>
    </lineage>
</organism>
<evidence type="ECO:0000256" key="4">
    <source>
        <dbReference type="ARBA" id="ARBA00022525"/>
    </source>
</evidence>
<keyword evidence="6" id="KW-1015">Disulfide bond</keyword>
<keyword evidence="7" id="KW-0395">Inflammatory response</keyword>
<keyword evidence="3" id="KW-0202">Cytokine</keyword>
<dbReference type="InterPro" id="IPR036048">
    <property type="entry name" value="Interleukin_8-like_sf"/>
</dbReference>
<evidence type="ECO:0000313" key="10">
    <source>
        <dbReference type="EMBL" id="TNM97814.1"/>
    </source>
</evidence>
<evidence type="ECO:0000256" key="5">
    <source>
        <dbReference type="ARBA" id="ARBA00022729"/>
    </source>
</evidence>
<dbReference type="FunFam" id="2.40.50.40:FF:000012">
    <property type="entry name" value="C-C motif chemokine"/>
    <property type="match status" value="1"/>
</dbReference>
<dbReference type="PANTHER" id="PTHR12015:SF108">
    <property type="entry name" value="C-C MOTIF CHEMOKINE 20"/>
    <property type="match status" value="1"/>
</dbReference>
<keyword evidence="11" id="KW-1185">Reference proteome</keyword>
<gene>
    <name evidence="10" type="ORF">fugu_014060</name>
</gene>
<dbReference type="PANTHER" id="PTHR12015">
    <property type="entry name" value="SMALL INDUCIBLE CYTOKINE A"/>
    <property type="match status" value="1"/>
</dbReference>
<protein>
    <recommendedName>
        <fullName evidence="9">Chemokine interleukin-8-like domain-containing protein</fullName>
    </recommendedName>
</protein>
<dbReference type="SUPFAM" id="SSF54117">
    <property type="entry name" value="Interleukin 8-like chemokines"/>
    <property type="match status" value="1"/>
</dbReference>
<dbReference type="Gene3D" id="2.40.50.40">
    <property type="match status" value="1"/>
</dbReference>
<evidence type="ECO:0000256" key="7">
    <source>
        <dbReference type="ARBA" id="ARBA00023198"/>
    </source>
</evidence>
<feature type="signal peptide" evidence="8">
    <location>
        <begin position="1"/>
        <end position="23"/>
    </location>
</feature>
<evidence type="ECO:0000256" key="1">
    <source>
        <dbReference type="ARBA" id="ARBA00004613"/>
    </source>
</evidence>
<keyword evidence="2" id="KW-0145">Chemotaxis</keyword>
<dbReference type="GO" id="GO:0005615">
    <property type="term" value="C:extracellular space"/>
    <property type="evidence" value="ECO:0007669"/>
    <property type="project" value="UniProtKB-KW"/>
</dbReference>
<evidence type="ECO:0000256" key="3">
    <source>
        <dbReference type="ARBA" id="ARBA00022514"/>
    </source>
</evidence>
<dbReference type="GO" id="GO:0006954">
    <property type="term" value="P:inflammatory response"/>
    <property type="evidence" value="ECO:0007669"/>
    <property type="project" value="UniProtKB-KW"/>
</dbReference>
<dbReference type="SMR" id="A0A4Z2C0B8"/>
<dbReference type="InterPro" id="IPR001811">
    <property type="entry name" value="Chemokine_IL8-like_dom"/>
</dbReference>
<evidence type="ECO:0000256" key="6">
    <source>
        <dbReference type="ARBA" id="ARBA00023157"/>
    </source>
</evidence>
<accession>A0A4Z2C0B8</accession>
<keyword evidence="4" id="KW-0964">Secreted</keyword>
<dbReference type="Proteomes" id="UP000516260">
    <property type="component" value="Chromosome 15"/>
</dbReference>
<comment type="caution">
    <text evidence="10">The sequence shown here is derived from an EMBL/GenBank/DDBJ whole genome shotgun (WGS) entry which is preliminary data.</text>
</comment>
<name>A0A4Z2C0B8_9TELE</name>
<dbReference type="GO" id="GO:0008009">
    <property type="term" value="F:chemokine activity"/>
    <property type="evidence" value="ECO:0007669"/>
    <property type="project" value="InterPro"/>
</dbReference>
<feature type="domain" description="Chemokine interleukin-8-like" evidence="9">
    <location>
        <begin position="27"/>
        <end position="87"/>
    </location>
</feature>
<evidence type="ECO:0000256" key="8">
    <source>
        <dbReference type="SAM" id="SignalP"/>
    </source>
</evidence>
<evidence type="ECO:0000256" key="2">
    <source>
        <dbReference type="ARBA" id="ARBA00022500"/>
    </source>
</evidence>
<reference evidence="10 11" key="1">
    <citation type="submission" date="2019-04" db="EMBL/GenBank/DDBJ databases">
        <title>The sequence and de novo assembly of Takifugu bimaculatus genome using PacBio and Hi-C technologies.</title>
        <authorList>
            <person name="Xu P."/>
            <person name="Liu B."/>
            <person name="Zhou Z."/>
        </authorList>
    </citation>
    <scope>NUCLEOTIDE SEQUENCE [LARGE SCALE GENOMIC DNA]</scope>
    <source>
        <strain evidence="10">TB-2018</strain>
        <tissue evidence="10">Muscle</tissue>
    </source>
</reference>
<dbReference type="Pfam" id="PF00048">
    <property type="entry name" value="IL8"/>
    <property type="match status" value="1"/>
</dbReference>
<evidence type="ECO:0000259" key="9">
    <source>
        <dbReference type="SMART" id="SM00199"/>
    </source>
</evidence>
<comment type="subcellular location">
    <subcellularLocation>
        <location evidence="1">Secreted</location>
    </subcellularLocation>
</comment>
<dbReference type="SMART" id="SM00199">
    <property type="entry name" value="SCY"/>
    <property type="match status" value="1"/>
</dbReference>
<dbReference type="EMBL" id="SWLE01000007">
    <property type="protein sequence ID" value="TNM97814.1"/>
    <property type="molecule type" value="Genomic_DNA"/>
</dbReference>